<evidence type="ECO:0000259" key="7">
    <source>
        <dbReference type="Pfam" id="PF06271"/>
    </source>
</evidence>
<feature type="transmembrane region" description="Helical" evidence="5">
    <location>
        <begin position="40"/>
        <end position="63"/>
    </location>
</feature>
<gene>
    <name evidence="8" type="ORF">INF30_06015</name>
</gene>
<evidence type="ECO:0000313" key="8">
    <source>
        <dbReference type="EMBL" id="MBE5062815.1"/>
    </source>
</evidence>
<dbReference type="InterPro" id="IPR006976">
    <property type="entry name" value="VanZ-like"/>
</dbReference>
<accession>A0ABR9RIM2</accession>
<dbReference type="InterPro" id="IPR021192">
    <property type="entry name" value="UCP031578_Vanz/RDD"/>
</dbReference>
<evidence type="ECO:0000256" key="3">
    <source>
        <dbReference type="ARBA" id="ARBA00022989"/>
    </source>
</evidence>
<dbReference type="InterPro" id="IPR053150">
    <property type="entry name" value="Teicoplanin_resist-assoc"/>
</dbReference>
<proteinExistence type="predicted"/>
<dbReference type="PIRSF" id="PIRSF031578">
    <property type="entry name" value="Uncharacterised_Vanz_RDD-cont"/>
    <property type="match status" value="1"/>
</dbReference>
<keyword evidence="3 5" id="KW-1133">Transmembrane helix</keyword>
<dbReference type="PANTHER" id="PTHR36834:SF1">
    <property type="entry name" value="INTEGRAL MEMBRANE PROTEIN"/>
    <property type="match status" value="1"/>
</dbReference>
<evidence type="ECO:0000256" key="4">
    <source>
        <dbReference type="ARBA" id="ARBA00023136"/>
    </source>
</evidence>
<sequence>MSSYVQTILTAVIAFPFIAFLFTFPYIIYNYRKYGSVLSFRILIVYSFILYLLCVYFLVILPLPSIDEVARMTGPRIQSVPFMFIRDIFQESDFRLRDVSTWITLIKNKAFFQVFFNFIMIIPFGIYLRYYFRCGFRRTFLFSFLLSLFFELTQLTGLYFLYPRGYRLFDVDDLLINTLGGIAGYLCAPAFMRLLPSRENMDKASIRRGMEVSLPRRVLALCFDLFLIFLADAALRAALPDGRQMPGSLWLIPAFLYYSFVPALTGGRTAGKWILRIRIGATATGSRPHWYQYPLRCGSLLLFLFALPRIFSLLPPLPAFLCYTVWFFFLAYTGIRAVRHRDLFYERLSGTRNISSLADQPCRSEEISS</sequence>
<keyword evidence="9" id="KW-1185">Reference proteome</keyword>
<keyword evidence="2 5" id="KW-0812">Transmembrane</keyword>
<comment type="subcellular location">
    <subcellularLocation>
        <location evidence="1">Membrane</location>
        <topology evidence="1">Multi-pass membrane protein</topology>
    </subcellularLocation>
</comment>
<organism evidence="8 9">
    <name type="scientific">Claveliimonas monacensis</name>
    <dbReference type="NCBI Taxonomy" id="2779351"/>
    <lineage>
        <taxon>Bacteria</taxon>
        <taxon>Bacillati</taxon>
        <taxon>Bacillota</taxon>
        <taxon>Clostridia</taxon>
        <taxon>Lachnospirales</taxon>
        <taxon>Lachnospiraceae</taxon>
        <taxon>Claveliimonas</taxon>
    </lineage>
</organism>
<evidence type="ECO:0000256" key="2">
    <source>
        <dbReference type="ARBA" id="ARBA00022692"/>
    </source>
</evidence>
<evidence type="ECO:0000256" key="1">
    <source>
        <dbReference type="ARBA" id="ARBA00004141"/>
    </source>
</evidence>
<dbReference type="Proteomes" id="UP000758652">
    <property type="component" value="Unassembled WGS sequence"/>
</dbReference>
<evidence type="ECO:0000256" key="5">
    <source>
        <dbReference type="SAM" id="Phobius"/>
    </source>
</evidence>
<dbReference type="Pfam" id="PF06271">
    <property type="entry name" value="RDD"/>
    <property type="match status" value="1"/>
</dbReference>
<feature type="transmembrane region" description="Helical" evidence="5">
    <location>
        <begin position="317"/>
        <end position="338"/>
    </location>
</feature>
<feature type="transmembrane region" description="Helical" evidence="5">
    <location>
        <begin position="217"/>
        <end position="238"/>
    </location>
</feature>
<protein>
    <submittedName>
        <fullName evidence="8">VanZ family protein</fullName>
    </submittedName>
</protein>
<name>A0ABR9RIM2_9FIRM</name>
<feature type="transmembrane region" description="Helical" evidence="5">
    <location>
        <begin position="290"/>
        <end position="311"/>
    </location>
</feature>
<dbReference type="EMBL" id="JADCKL010000003">
    <property type="protein sequence ID" value="MBE5062815.1"/>
    <property type="molecule type" value="Genomic_DNA"/>
</dbReference>
<feature type="transmembrane region" description="Helical" evidence="5">
    <location>
        <begin position="174"/>
        <end position="196"/>
    </location>
</feature>
<evidence type="ECO:0000313" key="9">
    <source>
        <dbReference type="Proteomes" id="UP000758652"/>
    </source>
</evidence>
<dbReference type="PANTHER" id="PTHR36834">
    <property type="entry name" value="MEMBRANE PROTEIN-RELATED"/>
    <property type="match status" value="1"/>
</dbReference>
<feature type="domain" description="RDD" evidence="7">
    <location>
        <begin position="214"/>
        <end position="330"/>
    </location>
</feature>
<dbReference type="Pfam" id="PF04892">
    <property type="entry name" value="VanZ"/>
    <property type="match status" value="1"/>
</dbReference>
<dbReference type="InterPro" id="IPR010432">
    <property type="entry name" value="RDD"/>
</dbReference>
<comment type="caution">
    <text evidence="8">The sequence shown here is derived from an EMBL/GenBank/DDBJ whole genome shotgun (WGS) entry which is preliminary data.</text>
</comment>
<feature type="transmembrane region" description="Helical" evidence="5">
    <location>
        <begin position="6"/>
        <end position="28"/>
    </location>
</feature>
<feature type="transmembrane region" description="Helical" evidence="5">
    <location>
        <begin position="250"/>
        <end position="270"/>
    </location>
</feature>
<evidence type="ECO:0000259" key="6">
    <source>
        <dbReference type="Pfam" id="PF04892"/>
    </source>
</evidence>
<keyword evidence="4 5" id="KW-0472">Membrane</keyword>
<reference evidence="8 9" key="1">
    <citation type="submission" date="2020-10" db="EMBL/GenBank/DDBJ databases">
        <title>ChiBAC.</title>
        <authorList>
            <person name="Zenner C."/>
            <person name="Hitch T.C.A."/>
            <person name="Clavel T."/>
        </authorList>
    </citation>
    <scope>NUCLEOTIDE SEQUENCE [LARGE SCALE GENOMIC DNA]</scope>
    <source>
        <strain evidence="8 9">DSM 108991</strain>
    </source>
</reference>
<dbReference type="RefSeq" id="WP_226394557.1">
    <property type="nucleotide sequence ID" value="NZ_JADCKL010000003.1"/>
</dbReference>
<feature type="transmembrane region" description="Helical" evidence="5">
    <location>
        <begin position="110"/>
        <end position="128"/>
    </location>
</feature>
<feature type="transmembrane region" description="Helical" evidence="5">
    <location>
        <begin position="140"/>
        <end position="162"/>
    </location>
</feature>
<feature type="domain" description="VanZ-like" evidence="6">
    <location>
        <begin position="48"/>
        <end position="190"/>
    </location>
</feature>